<dbReference type="InterPro" id="IPR005119">
    <property type="entry name" value="LysR_subst-bd"/>
</dbReference>
<evidence type="ECO:0000256" key="2">
    <source>
        <dbReference type="ARBA" id="ARBA00023015"/>
    </source>
</evidence>
<evidence type="ECO:0000313" key="7">
    <source>
        <dbReference type="Proteomes" id="UP001199135"/>
    </source>
</evidence>
<evidence type="ECO:0000259" key="5">
    <source>
        <dbReference type="PROSITE" id="PS50931"/>
    </source>
</evidence>
<dbReference type="InterPro" id="IPR036390">
    <property type="entry name" value="WH_DNA-bd_sf"/>
</dbReference>
<protein>
    <submittedName>
        <fullName evidence="6">LysR family transcriptional regulator</fullName>
    </submittedName>
</protein>
<dbReference type="Gene3D" id="1.10.10.10">
    <property type="entry name" value="Winged helix-like DNA-binding domain superfamily/Winged helix DNA-binding domain"/>
    <property type="match status" value="1"/>
</dbReference>
<comment type="caution">
    <text evidence="6">The sequence shown here is derived from an EMBL/GenBank/DDBJ whole genome shotgun (WGS) entry which is preliminary data.</text>
</comment>
<keyword evidence="4" id="KW-0804">Transcription</keyword>
<keyword evidence="3" id="KW-0238">DNA-binding</keyword>
<dbReference type="CDD" id="cd08451">
    <property type="entry name" value="PBP2_BudR"/>
    <property type="match status" value="1"/>
</dbReference>
<proteinExistence type="inferred from homology"/>
<dbReference type="Pfam" id="PF03466">
    <property type="entry name" value="LysR_substrate"/>
    <property type="match status" value="1"/>
</dbReference>
<dbReference type="SUPFAM" id="SSF53850">
    <property type="entry name" value="Periplasmic binding protein-like II"/>
    <property type="match status" value="1"/>
</dbReference>
<dbReference type="Gene3D" id="3.40.190.10">
    <property type="entry name" value="Periplasmic binding protein-like II"/>
    <property type="match status" value="2"/>
</dbReference>
<dbReference type="Pfam" id="PF00126">
    <property type="entry name" value="HTH_1"/>
    <property type="match status" value="1"/>
</dbReference>
<evidence type="ECO:0000256" key="1">
    <source>
        <dbReference type="ARBA" id="ARBA00009437"/>
    </source>
</evidence>
<evidence type="ECO:0000313" key="6">
    <source>
        <dbReference type="EMBL" id="MCC7660349.1"/>
    </source>
</evidence>
<dbReference type="PANTHER" id="PTHR30346:SF30">
    <property type="entry name" value="SMALL NEUTRAL PROTEASE REGULATORY PROTEIN"/>
    <property type="match status" value="1"/>
</dbReference>
<organism evidence="6 7">
    <name type="scientific">Serratia montpellierensis</name>
    <dbReference type="NCBI Taxonomy" id="2598730"/>
    <lineage>
        <taxon>Bacteria</taxon>
        <taxon>Pseudomonadati</taxon>
        <taxon>Pseudomonadota</taxon>
        <taxon>Gammaproteobacteria</taxon>
        <taxon>Enterobacterales</taxon>
        <taxon>Yersiniaceae</taxon>
        <taxon>Serratia</taxon>
    </lineage>
</organism>
<reference evidence="6 7" key="1">
    <citation type="submission" date="2019-08" db="EMBL/GenBank/DDBJ databases">
        <title>Genome sequencing of Psyttalia spp.-associated microbial isolates reveals a potentially novel species in the Serratia genus.</title>
        <authorList>
            <person name="Tannieres-Laurent M."/>
            <person name="Sparks M.E."/>
            <person name="Blackburn M.B."/>
            <person name="Gundersen-Rindal D.E."/>
            <person name="Bon M.-C."/>
        </authorList>
    </citation>
    <scope>NUCLEOTIDE SEQUENCE [LARGE SCALE GENOMIC DNA]</scope>
    <source>
        <strain evidence="7">Pon4B</strain>
    </source>
</reference>
<dbReference type="SUPFAM" id="SSF46785">
    <property type="entry name" value="Winged helix' DNA-binding domain"/>
    <property type="match status" value="1"/>
</dbReference>
<keyword evidence="2" id="KW-0805">Transcription regulation</keyword>
<dbReference type="InterPro" id="IPR036388">
    <property type="entry name" value="WH-like_DNA-bd_sf"/>
</dbReference>
<dbReference type="Proteomes" id="UP001199135">
    <property type="component" value="Unassembled WGS sequence"/>
</dbReference>
<accession>A0ABS8J8J7</accession>
<dbReference type="EMBL" id="VOSO01000014">
    <property type="protein sequence ID" value="MCC7660349.1"/>
    <property type="molecule type" value="Genomic_DNA"/>
</dbReference>
<dbReference type="PROSITE" id="PS50931">
    <property type="entry name" value="HTH_LYSR"/>
    <property type="match status" value="1"/>
</dbReference>
<evidence type="ECO:0000256" key="3">
    <source>
        <dbReference type="ARBA" id="ARBA00023125"/>
    </source>
</evidence>
<dbReference type="RefSeq" id="WP_230490551.1">
    <property type="nucleotide sequence ID" value="NZ_VOSN01000022.1"/>
</dbReference>
<keyword evidence="7" id="KW-1185">Reference proteome</keyword>
<name>A0ABS8J8J7_9GAMM</name>
<gene>
    <name evidence="6" type="ORF">FUU20_16575</name>
</gene>
<evidence type="ECO:0000256" key="4">
    <source>
        <dbReference type="ARBA" id="ARBA00023163"/>
    </source>
</evidence>
<dbReference type="InterPro" id="IPR037410">
    <property type="entry name" value="BudR_PBP2"/>
</dbReference>
<sequence>MAMIELRRLRAFVTVVEEGNITRAAERLFIQQPPLTRLLQGLEDELGVKLLQRLPRGVRVTEAGGVLFEEARALLARAERLREAVQRAARGEQGHIAIGFTSSAALHPFVPNLLRRYRDILPGITTQLEEAGSGELMEALLEQRLDAAFVRSPASGIPGLSVEPVLSEPMIVALPLGHRLAQEAQQPLPLAELAHEAFILYRRPAGQGLYDAILAACHRAGFSPRIVQEAPRLPATLSLVGAGLGLSIVPGSMRRLGGDGIVYRTLAEEAQLSAPLYLALRHSPASPIVERFRQLVLETVGAPDADVTTTARTANKK</sequence>
<comment type="similarity">
    <text evidence="1">Belongs to the LysR transcriptional regulatory family.</text>
</comment>
<dbReference type="PRINTS" id="PR00039">
    <property type="entry name" value="HTHLYSR"/>
</dbReference>
<feature type="domain" description="HTH lysR-type" evidence="5">
    <location>
        <begin position="4"/>
        <end position="61"/>
    </location>
</feature>
<dbReference type="InterPro" id="IPR000847">
    <property type="entry name" value="LysR_HTH_N"/>
</dbReference>
<dbReference type="PANTHER" id="PTHR30346">
    <property type="entry name" value="TRANSCRIPTIONAL DUAL REGULATOR HCAR-RELATED"/>
    <property type="match status" value="1"/>
</dbReference>